<protein>
    <submittedName>
        <fullName evidence="1">Uncharacterized protein</fullName>
    </submittedName>
</protein>
<dbReference type="AlphaFoldDB" id="A0A158HNK8"/>
<dbReference type="EMBL" id="FCOC02000019">
    <property type="protein sequence ID" value="SAL45978.1"/>
    <property type="molecule type" value="Genomic_DNA"/>
</dbReference>
<organism evidence="1 2">
    <name type="scientific">Caballeronia sordidicola</name>
    <name type="common">Burkholderia sordidicola</name>
    <dbReference type="NCBI Taxonomy" id="196367"/>
    <lineage>
        <taxon>Bacteria</taxon>
        <taxon>Pseudomonadati</taxon>
        <taxon>Pseudomonadota</taxon>
        <taxon>Betaproteobacteria</taxon>
        <taxon>Burkholderiales</taxon>
        <taxon>Burkholderiaceae</taxon>
        <taxon>Caballeronia</taxon>
    </lineage>
</organism>
<accession>A0A158HNK8</accession>
<gene>
    <name evidence="1" type="ORF">AWB64_04848</name>
</gene>
<name>A0A158HNK8_CABSO</name>
<proteinExistence type="predicted"/>
<evidence type="ECO:0000313" key="1">
    <source>
        <dbReference type="EMBL" id="SAL45978.1"/>
    </source>
</evidence>
<sequence>MHFTDRLVDLVDDGFDLCVGNGPLGQSAGLMSRAIAIERVLV</sequence>
<dbReference type="RefSeq" id="WP_157766689.1">
    <property type="nucleotide sequence ID" value="NZ_FCOC02000019.1"/>
</dbReference>
<dbReference type="Proteomes" id="UP000054893">
    <property type="component" value="Unassembled WGS sequence"/>
</dbReference>
<reference evidence="1 2" key="1">
    <citation type="submission" date="2016-01" db="EMBL/GenBank/DDBJ databases">
        <authorList>
            <person name="Oliw E.H."/>
        </authorList>
    </citation>
    <scope>NUCLEOTIDE SEQUENCE [LARGE SCALE GENOMIC DNA]</scope>
    <source>
        <strain evidence="1">LMG 22029</strain>
    </source>
</reference>
<evidence type="ECO:0000313" key="2">
    <source>
        <dbReference type="Proteomes" id="UP000054893"/>
    </source>
</evidence>